<evidence type="ECO:0000256" key="9">
    <source>
        <dbReference type="SAM" id="Phobius"/>
    </source>
</evidence>
<evidence type="ECO:0000256" key="1">
    <source>
        <dbReference type="ARBA" id="ARBA00004479"/>
    </source>
</evidence>
<proteinExistence type="inferred from homology"/>
<dbReference type="Gene3D" id="1.10.510.10">
    <property type="entry name" value="Transferase(Phosphotransferase) domain 1"/>
    <property type="match status" value="1"/>
</dbReference>
<dbReference type="InterPro" id="IPR017441">
    <property type="entry name" value="Protein_kinase_ATP_BS"/>
</dbReference>
<comment type="caution">
    <text evidence="11">The sequence shown here is derived from an EMBL/GenBank/DDBJ whole genome shotgun (WGS) entry which is preliminary data.</text>
</comment>
<gene>
    <name evidence="11" type="ORF">Tco_0821309</name>
</gene>
<dbReference type="SUPFAM" id="SSF56112">
    <property type="entry name" value="Protein kinase-like (PK-like)"/>
    <property type="match status" value="1"/>
</dbReference>
<dbReference type="Proteomes" id="UP001151760">
    <property type="component" value="Unassembled WGS sequence"/>
</dbReference>
<dbReference type="SMART" id="SM00220">
    <property type="entry name" value="S_TKc"/>
    <property type="match status" value="1"/>
</dbReference>
<feature type="binding site" evidence="7">
    <location>
        <position position="142"/>
    </location>
    <ligand>
        <name>ATP</name>
        <dbReference type="ChEBI" id="CHEBI:30616"/>
    </ligand>
</feature>
<protein>
    <submittedName>
        <fullName evidence="11">Leucine-rich repeat receptor protein kinase EMS1</fullName>
    </submittedName>
</protein>
<dbReference type="EMBL" id="BQNB010012172">
    <property type="protein sequence ID" value="GJT00140.1"/>
    <property type="molecule type" value="Genomic_DNA"/>
</dbReference>
<keyword evidence="3" id="KW-0808">Transferase</keyword>
<dbReference type="PANTHER" id="PTHR48006">
    <property type="entry name" value="LEUCINE-RICH REPEAT-CONTAINING PROTEIN DDB_G0281931-RELATED"/>
    <property type="match status" value="1"/>
</dbReference>
<keyword evidence="6 7" id="KW-0067">ATP-binding</keyword>
<reference evidence="11" key="2">
    <citation type="submission" date="2022-01" db="EMBL/GenBank/DDBJ databases">
        <authorList>
            <person name="Yamashiro T."/>
            <person name="Shiraishi A."/>
            <person name="Satake H."/>
            <person name="Nakayama K."/>
        </authorList>
    </citation>
    <scope>NUCLEOTIDE SEQUENCE</scope>
</reference>
<keyword evidence="5 11" id="KW-0418">Kinase</keyword>
<dbReference type="PANTHER" id="PTHR48006:SF95">
    <property type="entry name" value="LEUCINE-RICH REPEAT RECEPTOR PROTEIN KINASE MSP1"/>
    <property type="match status" value="1"/>
</dbReference>
<dbReference type="PROSITE" id="PS00108">
    <property type="entry name" value="PROTEIN_KINASE_ST"/>
    <property type="match status" value="1"/>
</dbReference>
<evidence type="ECO:0000313" key="12">
    <source>
        <dbReference type="Proteomes" id="UP001151760"/>
    </source>
</evidence>
<keyword evidence="9" id="KW-0472">Membrane</keyword>
<dbReference type="GO" id="GO:0016301">
    <property type="term" value="F:kinase activity"/>
    <property type="evidence" value="ECO:0007669"/>
    <property type="project" value="UniProtKB-KW"/>
</dbReference>
<evidence type="ECO:0000256" key="4">
    <source>
        <dbReference type="ARBA" id="ARBA00022741"/>
    </source>
</evidence>
<evidence type="ECO:0000256" key="3">
    <source>
        <dbReference type="ARBA" id="ARBA00022679"/>
    </source>
</evidence>
<dbReference type="CDD" id="cd14066">
    <property type="entry name" value="STKc_IRAK"/>
    <property type="match status" value="1"/>
</dbReference>
<keyword evidence="4 7" id="KW-0547">Nucleotide-binding</keyword>
<keyword evidence="9" id="KW-1133">Transmembrane helix</keyword>
<evidence type="ECO:0000256" key="2">
    <source>
        <dbReference type="ARBA" id="ARBA00022527"/>
    </source>
</evidence>
<evidence type="ECO:0000256" key="6">
    <source>
        <dbReference type="ARBA" id="ARBA00022840"/>
    </source>
</evidence>
<keyword evidence="11" id="KW-0675">Receptor</keyword>
<comment type="similarity">
    <text evidence="8">Belongs to the protein kinase superfamily.</text>
</comment>
<feature type="domain" description="Protein kinase" evidence="10">
    <location>
        <begin position="113"/>
        <end position="392"/>
    </location>
</feature>
<sequence>MEFAGIRQESRYLTTKHYVVEFLVCIWSLASIALGTLLITAFITIVAIKRVHRIKKRPDCEDPGANNSSSTDHNLYLLSSSRSKESLSINVAMFEQPLVKLTLSDILEATNNFCKTKIVGDGGFGTVYKAQLPNGKIVAVKKLNQSKSQGQREFLAEMETLGKVRHRNLVSLLGYCSFGEEKLLVYDYMANGSLDHWLRTCTEDMGVLTWAKRFRIAVGSARGLAFLHHGFTPHIIHRDIKASNILLNEDFEPKVADFGLARLISAYETHVSTDLAGTFGYIPPEYGQSWRSTTKGDVYSFGVILLELVTGKEPTGLEFKDVEGGNLVGWVCYKIKKGQAVDVLDPTIVDVSSKKAMLQMVQIAASCVSDNPANRPSMFNVLKFLKGIKHEL</sequence>
<keyword evidence="12" id="KW-1185">Reference proteome</keyword>
<dbReference type="InterPro" id="IPR011009">
    <property type="entry name" value="Kinase-like_dom_sf"/>
</dbReference>
<evidence type="ECO:0000256" key="8">
    <source>
        <dbReference type="RuleBase" id="RU000304"/>
    </source>
</evidence>
<name>A0ABQ5ABX3_9ASTR</name>
<organism evidence="11 12">
    <name type="scientific">Tanacetum coccineum</name>
    <dbReference type="NCBI Taxonomy" id="301880"/>
    <lineage>
        <taxon>Eukaryota</taxon>
        <taxon>Viridiplantae</taxon>
        <taxon>Streptophyta</taxon>
        <taxon>Embryophyta</taxon>
        <taxon>Tracheophyta</taxon>
        <taxon>Spermatophyta</taxon>
        <taxon>Magnoliopsida</taxon>
        <taxon>eudicotyledons</taxon>
        <taxon>Gunneridae</taxon>
        <taxon>Pentapetalae</taxon>
        <taxon>asterids</taxon>
        <taxon>campanulids</taxon>
        <taxon>Asterales</taxon>
        <taxon>Asteraceae</taxon>
        <taxon>Asteroideae</taxon>
        <taxon>Anthemideae</taxon>
        <taxon>Anthemidinae</taxon>
        <taxon>Tanacetum</taxon>
    </lineage>
</organism>
<comment type="subcellular location">
    <subcellularLocation>
        <location evidence="1">Membrane</location>
        <topology evidence="1">Single-pass type I membrane protein</topology>
    </subcellularLocation>
</comment>
<dbReference type="InterPro" id="IPR001245">
    <property type="entry name" value="Ser-Thr/Tyr_kinase_cat_dom"/>
</dbReference>
<evidence type="ECO:0000256" key="5">
    <source>
        <dbReference type="ARBA" id="ARBA00022777"/>
    </source>
</evidence>
<reference evidence="11" key="1">
    <citation type="journal article" date="2022" name="Int. J. Mol. Sci.">
        <title>Draft Genome of Tanacetum Coccineum: Genomic Comparison of Closely Related Tanacetum-Family Plants.</title>
        <authorList>
            <person name="Yamashiro T."/>
            <person name="Shiraishi A."/>
            <person name="Nakayama K."/>
            <person name="Satake H."/>
        </authorList>
    </citation>
    <scope>NUCLEOTIDE SEQUENCE</scope>
</reference>
<keyword evidence="9" id="KW-0812">Transmembrane</keyword>
<evidence type="ECO:0000259" key="10">
    <source>
        <dbReference type="PROSITE" id="PS50011"/>
    </source>
</evidence>
<dbReference type="InterPro" id="IPR008271">
    <property type="entry name" value="Ser/Thr_kinase_AS"/>
</dbReference>
<dbReference type="PROSITE" id="PS00107">
    <property type="entry name" value="PROTEIN_KINASE_ATP"/>
    <property type="match status" value="1"/>
</dbReference>
<dbReference type="InterPro" id="IPR051824">
    <property type="entry name" value="LRR_Rcpt-Like_S/T_Kinase"/>
</dbReference>
<dbReference type="PROSITE" id="PS50011">
    <property type="entry name" value="PROTEIN_KINASE_DOM"/>
    <property type="match status" value="1"/>
</dbReference>
<feature type="transmembrane region" description="Helical" evidence="9">
    <location>
        <begin position="20"/>
        <end position="48"/>
    </location>
</feature>
<accession>A0ABQ5ABX3</accession>
<dbReference type="Gene3D" id="3.30.200.20">
    <property type="entry name" value="Phosphorylase Kinase, domain 1"/>
    <property type="match status" value="1"/>
</dbReference>
<keyword evidence="2 8" id="KW-0723">Serine/threonine-protein kinase</keyword>
<dbReference type="InterPro" id="IPR000719">
    <property type="entry name" value="Prot_kinase_dom"/>
</dbReference>
<dbReference type="Pfam" id="PF07714">
    <property type="entry name" value="PK_Tyr_Ser-Thr"/>
    <property type="match status" value="1"/>
</dbReference>
<evidence type="ECO:0000313" key="11">
    <source>
        <dbReference type="EMBL" id="GJT00140.1"/>
    </source>
</evidence>
<evidence type="ECO:0000256" key="7">
    <source>
        <dbReference type="PROSITE-ProRule" id="PRU10141"/>
    </source>
</evidence>